<proteinExistence type="predicted"/>
<name>A0A212RCZ8_9PROT</name>
<dbReference type="Pfam" id="PF00376">
    <property type="entry name" value="MerR"/>
    <property type="match status" value="1"/>
</dbReference>
<protein>
    <submittedName>
        <fullName evidence="7">Cu(I)-responsive transcriptional regulator</fullName>
    </submittedName>
</protein>
<evidence type="ECO:0000256" key="1">
    <source>
        <dbReference type="ARBA" id="ARBA00004496"/>
    </source>
</evidence>
<dbReference type="PANTHER" id="PTHR30204">
    <property type="entry name" value="REDOX-CYCLING DRUG-SENSING TRANSCRIPTIONAL ACTIVATOR SOXR"/>
    <property type="match status" value="1"/>
</dbReference>
<dbReference type="PROSITE" id="PS00552">
    <property type="entry name" value="HTH_MERR_1"/>
    <property type="match status" value="1"/>
</dbReference>
<dbReference type="InterPro" id="IPR047057">
    <property type="entry name" value="MerR_fam"/>
</dbReference>
<keyword evidence="4" id="KW-0238">DNA-binding</keyword>
<keyword evidence="2" id="KW-0963">Cytoplasm</keyword>
<dbReference type="CDD" id="cd01108">
    <property type="entry name" value="HTH_CueR"/>
    <property type="match status" value="1"/>
</dbReference>
<feature type="domain" description="HTH merR-type" evidence="6">
    <location>
        <begin position="1"/>
        <end position="69"/>
    </location>
</feature>
<dbReference type="PANTHER" id="PTHR30204:SF94">
    <property type="entry name" value="HEAVY METAL-DEPENDENT TRANSCRIPTIONAL REGULATOR HI_0293-RELATED"/>
    <property type="match status" value="1"/>
</dbReference>
<sequence>MNIGEAAAASGVSAKMIRYYETIGLIAAPGRTAAGYRVYGENDLHTLRFIRRARDLGFSVEQMGELLALWRDRSRASADVKRLAERHIAALDRKAEQLLEMSRTLRRLVHECHGDRRSACPILDDLAESADEGDDRRRLVSTITSQFGDRGR</sequence>
<dbReference type="InterPro" id="IPR000551">
    <property type="entry name" value="MerR-type_HTH_dom"/>
</dbReference>
<dbReference type="EMBL" id="FYEH01000007">
    <property type="protein sequence ID" value="SNB70155.1"/>
    <property type="molecule type" value="Genomic_DNA"/>
</dbReference>
<dbReference type="GO" id="GO:0005737">
    <property type="term" value="C:cytoplasm"/>
    <property type="evidence" value="ECO:0007669"/>
    <property type="project" value="UniProtKB-SubCell"/>
</dbReference>
<dbReference type="GO" id="GO:0045893">
    <property type="term" value="P:positive regulation of DNA-templated transcription"/>
    <property type="evidence" value="ECO:0007669"/>
    <property type="project" value="InterPro"/>
</dbReference>
<evidence type="ECO:0000256" key="5">
    <source>
        <dbReference type="ARBA" id="ARBA00023163"/>
    </source>
</evidence>
<dbReference type="InterPro" id="IPR011789">
    <property type="entry name" value="CueR"/>
</dbReference>
<comment type="subcellular location">
    <subcellularLocation>
        <location evidence="1">Cytoplasm</location>
    </subcellularLocation>
</comment>
<dbReference type="InterPro" id="IPR015358">
    <property type="entry name" value="Tscrpt_reg_MerR_DNA-bd"/>
</dbReference>
<dbReference type="SUPFAM" id="SSF46955">
    <property type="entry name" value="Putative DNA-binding domain"/>
    <property type="match status" value="1"/>
</dbReference>
<dbReference type="InterPro" id="IPR009061">
    <property type="entry name" value="DNA-bd_dom_put_sf"/>
</dbReference>
<dbReference type="Gene3D" id="1.10.1660.10">
    <property type="match status" value="1"/>
</dbReference>
<dbReference type="AlphaFoldDB" id="A0A212RCZ8"/>
<dbReference type="Proteomes" id="UP000197065">
    <property type="component" value="Unassembled WGS sequence"/>
</dbReference>
<dbReference type="PROSITE" id="PS50937">
    <property type="entry name" value="HTH_MERR_2"/>
    <property type="match status" value="1"/>
</dbReference>
<evidence type="ECO:0000256" key="4">
    <source>
        <dbReference type="ARBA" id="ARBA00023125"/>
    </source>
</evidence>
<reference evidence="7 8" key="1">
    <citation type="submission" date="2017-06" db="EMBL/GenBank/DDBJ databases">
        <authorList>
            <person name="Kim H.J."/>
            <person name="Triplett B.A."/>
        </authorList>
    </citation>
    <scope>NUCLEOTIDE SEQUENCE [LARGE SCALE GENOMIC DNA]</scope>
    <source>
        <strain evidence="7 8">B29T1</strain>
    </source>
</reference>
<dbReference type="GO" id="GO:0003677">
    <property type="term" value="F:DNA binding"/>
    <property type="evidence" value="ECO:0007669"/>
    <property type="project" value="UniProtKB-KW"/>
</dbReference>
<dbReference type="PRINTS" id="PR00040">
    <property type="entry name" value="HTHMERR"/>
</dbReference>
<dbReference type="OrthoDB" id="9802944at2"/>
<keyword evidence="8" id="KW-1185">Reference proteome</keyword>
<gene>
    <name evidence="7" type="ORF">SAMN07250955_107127</name>
</gene>
<dbReference type="GO" id="GO:0003700">
    <property type="term" value="F:DNA-binding transcription factor activity"/>
    <property type="evidence" value="ECO:0007669"/>
    <property type="project" value="InterPro"/>
</dbReference>
<keyword evidence="5" id="KW-0804">Transcription</keyword>
<evidence type="ECO:0000313" key="8">
    <source>
        <dbReference type="Proteomes" id="UP000197065"/>
    </source>
</evidence>
<dbReference type="Pfam" id="PF09278">
    <property type="entry name" value="MerR-DNA-bind"/>
    <property type="match status" value="1"/>
</dbReference>
<evidence type="ECO:0000313" key="7">
    <source>
        <dbReference type="EMBL" id="SNB70155.1"/>
    </source>
</evidence>
<dbReference type="NCBIfam" id="TIGR02044">
    <property type="entry name" value="CueR"/>
    <property type="match status" value="1"/>
</dbReference>
<keyword evidence="3" id="KW-0805">Transcription regulation</keyword>
<dbReference type="SMART" id="SM00422">
    <property type="entry name" value="HTH_MERR"/>
    <property type="match status" value="1"/>
</dbReference>
<dbReference type="GO" id="GO:0005507">
    <property type="term" value="F:copper ion binding"/>
    <property type="evidence" value="ECO:0007669"/>
    <property type="project" value="InterPro"/>
</dbReference>
<evidence type="ECO:0000256" key="2">
    <source>
        <dbReference type="ARBA" id="ARBA00022490"/>
    </source>
</evidence>
<organism evidence="7 8">
    <name type="scientific">Arboricoccus pini</name>
    <dbReference type="NCBI Taxonomy" id="1963835"/>
    <lineage>
        <taxon>Bacteria</taxon>
        <taxon>Pseudomonadati</taxon>
        <taxon>Pseudomonadota</taxon>
        <taxon>Alphaproteobacteria</taxon>
        <taxon>Geminicoccales</taxon>
        <taxon>Geminicoccaceae</taxon>
        <taxon>Arboricoccus</taxon>
    </lineage>
</organism>
<evidence type="ECO:0000259" key="6">
    <source>
        <dbReference type="PROSITE" id="PS50937"/>
    </source>
</evidence>
<evidence type="ECO:0000256" key="3">
    <source>
        <dbReference type="ARBA" id="ARBA00023015"/>
    </source>
</evidence>
<accession>A0A212RCZ8</accession>